<dbReference type="Proteomes" id="UP001165561">
    <property type="component" value="Unassembled WGS sequence"/>
</dbReference>
<comment type="caution">
    <text evidence="2">The sequence shown here is derived from an EMBL/GenBank/DDBJ whole genome shotgun (WGS) entry which is preliminary data.</text>
</comment>
<evidence type="ECO:0000256" key="1">
    <source>
        <dbReference type="SAM" id="Phobius"/>
    </source>
</evidence>
<keyword evidence="1" id="KW-0812">Transmembrane</keyword>
<keyword evidence="1" id="KW-0472">Membrane</keyword>
<dbReference type="Pfam" id="PF10745">
    <property type="entry name" value="DUF2530"/>
    <property type="match status" value="1"/>
</dbReference>
<sequence>MDLLDTDDQTGDHLPPARINAVTMALTGTGGWLLATAVLAVAQLRGAEVPEGWLDVCLAGIGLGGLGLVWGAAHERRADREGR</sequence>
<evidence type="ECO:0000313" key="3">
    <source>
        <dbReference type="Proteomes" id="UP001165561"/>
    </source>
</evidence>
<gene>
    <name evidence="2" type="ORF">PU560_05780</name>
</gene>
<reference evidence="2" key="1">
    <citation type="submission" date="2023-02" db="EMBL/GenBank/DDBJ databases">
        <title>Georgenia sp.10Sc9-8, isolated from a soil sample collected from the Taklamakan desert.</title>
        <authorList>
            <person name="Liu S."/>
        </authorList>
    </citation>
    <scope>NUCLEOTIDE SEQUENCE</scope>
    <source>
        <strain evidence="2">10Sc9-8</strain>
    </source>
</reference>
<proteinExistence type="predicted"/>
<feature type="transmembrane region" description="Helical" evidence="1">
    <location>
        <begin position="53"/>
        <end position="73"/>
    </location>
</feature>
<dbReference type="EMBL" id="JARACI010000735">
    <property type="protein sequence ID" value="MDD9205980.1"/>
    <property type="molecule type" value="Genomic_DNA"/>
</dbReference>
<keyword evidence="3" id="KW-1185">Reference proteome</keyword>
<accession>A0ABT5TV94</accession>
<protein>
    <submittedName>
        <fullName evidence="2">DUF2530 domain-containing protein</fullName>
    </submittedName>
</protein>
<organism evidence="2 3">
    <name type="scientific">Georgenia halotolerans</name>
    <dbReference type="NCBI Taxonomy" id="3028317"/>
    <lineage>
        <taxon>Bacteria</taxon>
        <taxon>Bacillati</taxon>
        <taxon>Actinomycetota</taxon>
        <taxon>Actinomycetes</taxon>
        <taxon>Micrococcales</taxon>
        <taxon>Bogoriellaceae</taxon>
        <taxon>Georgenia</taxon>
    </lineage>
</organism>
<dbReference type="InterPro" id="IPR019681">
    <property type="entry name" value="DUF2530"/>
</dbReference>
<name>A0ABT5TV94_9MICO</name>
<feature type="transmembrane region" description="Helical" evidence="1">
    <location>
        <begin position="21"/>
        <end position="41"/>
    </location>
</feature>
<evidence type="ECO:0000313" key="2">
    <source>
        <dbReference type="EMBL" id="MDD9205980.1"/>
    </source>
</evidence>
<keyword evidence="1" id="KW-1133">Transmembrane helix</keyword>